<gene>
    <name evidence="8" type="ORF">UCRPA7_2045</name>
</gene>
<dbReference type="InterPro" id="IPR011009">
    <property type="entry name" value="Kinase-like_dom_sf"/>
</dbReference>
<feature type="compositionally biased region" description="Acidic residues" evidence="6">
    <location>
        <begin position="529"/>
        <end position="538"/>
    </location>
</feature>
<dbReference type="eggNOG" id="KOG0591">
    <property type="taxonomic scope" value="Eukaryota"/>
</dbReference>
<accession>R8BT16</accession>
<keyword evidence="2" id="KW-0808">Transferase</keyword>
<keyword evidence="5" id="KW-0067">ATP-binding</keyword>
<dbReference type="GeneID" id="19322255"/>
<evidence type="ECO:0000313" key="9">
    <source>
        <dbReference type="Proteomes" id="UP000014074"/>
    </source>
</evidence>
<feature type="region of interest" description="Disordered" evidence="6">
    <location>
        <begin position="175"/>
        <end position="199"/>
    </location>
</feature>
<proteinExistence type="predicted"/>
<dbReference type="PANTHER" id="PTHR43671">
    <property type="entry name" value="SERINE/THREONINE-PROTEIN KINASE NEK"/>
    <property type="match status" value="1"/>
</dbReference>
<dbReference type="EMBL" id="KB932919">
    <property type="protein sequence ID" value="EOO02486.1"/>
    <property type="molecule type" value="Genomic_DNA"/>
</dbReference>
<evidence type="ECO:0000256" key="1">
    <source>
        <dbReference type="ARBA" id="ARBA00012513"/>
    </source>
</evidence>
<name>R8BT16_PHAM7</name>
<evidence type="ECO:0000313" key="8">
    <source>
        <dbReference type="EMBL" id="EOO02486.1"/>
    </source>
</evidence>
<keyword evidence="9" id="KW-1185">Reference proteome</keyword>
<keyword evidence="4 8" id="KW-0418">Kinase</keyword>
<dbReference type="PANTHER" id="PTHR43671:SF13">
    <property type="entry name" value="SERINE_THREONINE-PROTEIN KINASE NEK2"/>
    <property type="match status" value="1"/>
</dbReference>
<dbReference type="InterPro" id="IPR000719">
    <property type="entry name" value="Prot_kinase_dom"/>
</dbReference>
<evidence type="ECO:0000256" key="4">
    <source>
        <dbReference type="ARBA" id="ARBA00022777"/>
    </source>
</evidence>
<feature type="domain" description="Protein kinase" evidence="7">
    <location>
        <begin position="111"/>
        <end position="493"/>
    </location>
</feature>
<dbReference type="EC" id="2.7.11.1" evidence="1"/>
<dbReference type="Proteomes" id="UP000014074">
    <property type="component" value="Unassembled WGS sequence"/>
</dbReference>
<dbReference type="SMART" id="SM00220">
    <property type="entry name" value="S_TKc"/>
    <property type="match status" value="1"/>
</dbReference>
<keyword evidence="3" id="KW-0547">Nucleotide-binding</keyword>
<dbReference type="RefSeq" id="XP_007912811.1">
    <property type="nucleotide sequence ID" value="XM_007914620.1"/>
</dbReference>
<evidence type="ECO:0000256" key="3">
    <source>
        <dbReference type="ARBA" id="ARBA00022741"/>
    </source>
</evidence>
<feature type="region of interest" description="Disordered" evidence="6">
    <location>
        <begin position="505"/>
        <end position="565"/>
    </location>
</feature>
<dbReference type="GO" id="GO:0004674">
    <property type="term" value="F:protein serine/threonine kinase activity"/>
    <property type="evidence" value="ECO:0007669"/>
    <property type="project" value="UniProtKB-EC"/>
</dbReference>
<evidence type="ECO:0000256" key="6">
    <source>
        <dbReference type="SAM" id="MobiDB-lite"/>
    </source>
</evidence>
<evidence type="ECO:0000256" key="2">
    <source>
        <dbReference type="ARBA" id="ARBA00022679"/>
    </source>
</evidence>
<protein>
    <recommendedName>
        <fullName evidence="1">non-specific serine/threonine protein kinase</fullName>
        <ecNumber evidence="1">2.7.11.1</ecNumber>
    </recommendedName>
</protein>
<reference evidence="9" key="1">
    <citation type="journal article" date="2013" name="Genome Announc.">
        <title>Draft genome sequence of the ascomycete Phaeoacremonium aleophilum strain UCR-PA7, a causal agent of the esca disease complex in grapevines.</title>
        <authorList>
            <person name="Blanco-Ulate B."/>
            <person name="Rolshausen P."/>
            <person name="Cantu D."/>
        </authorList>
    </citation>
    <scope>NUCLEOTIDE SEQUENCE [LARGE SCALE GENOMIC DNA]</scope>
    <source>
        <strain evidence="9">UCR-PA7</strain>
    </source>
</reference>
<dbReference type="Gene3D" id="1.10.510.10">
    <property type="entry name" value="Transferase(Phosphotransferase) domain 1"/>
    <property type="match status" value="1"/>
</dbReference>
<dbReference type="SUPFAM" id="SSF56112">
    <property type="entry name" value="Protein kinase-like (PK-like)"/>
    <property type="match status" value="1"/>
</dbReference>
<dbReference type="InterPro" id="IPR050660">
    <property type="entry name" value="NEK_Ser/Thr_kinase"/>
</dbReference>
<dbReference type="OrthoDB" id="4062651at2759"/>
<evidence type="ECO:0000259" key="7">
    <source>
        <dbReference type="PROSITE" id="PS50011"/>
    </source>
</evidence>
<evidence type="ECO:0000256" key="5">
    <source>
        <dbReference type="ARBA" id="ARBA00022840"/>
    </source>
</evidence>
<organism evidence="8 9">
    <name type="scientific">Phaeoacremonium minimum (strain UCR-PA7)</name>
    <name type="common">Esca disease fungus</name>
    <name type="synonym">Togninia minima</name>
    <dbReference type="NCBI Taxonomy" id="1286976"/>
    <lineage>
        <taxon>Eukaryota</taxon>
        <taxon>Fungi</taxon>
        <taxon>Dikarya</taxon>
        <taxon>Ascomycota</taxon>
        <taxon>Pezizomycotina</taxon>
        <taxon>Sordariomycetes</taxon>
        <taxon>Sordariomycetidae</taxon>
        <taxon>Togniniales</taxon>
        <taxon>Togniniaceae</taxon>
        <taxon>Phaeoacremonium</taxon>
    </lineage>
</organism>
<feature type="compositionally biased region" description="Basic and acidic residues" evidence="6">
    <location>
        <begin position="546"/>
        <end position="565"/>
    </location>
</feature>
<dbReference type="HOGENOM" id="CLU_441576_0_0_1"/>
<dbReference type="GO" id="GO:0005524">
    <property type="term" value="F:ATP binding"/>
    <property type="evidence" value="ECO:0007669"/>
    <property type="project" value="UniProtKB-KW"/>
</dbReference>
<sequence>MAQLALLQDPDFEQLHKQITQAHGAMRRGVDEEYDQAVWDDYGIPLAETLNFEWSIPEYRPEIDAQQNFRRNKFVVAKEVGYVTPISNPAMLQSISTKLNNAAHLAYKCGFRYVKNLARGGYGMAVLLEFKHQNGEWGPYVLKIGLQGEQRDHAVMKELARAKHIVQRVSARELNEQNGRNIQPGARPADDPQQPLDAAEPCEEPYEQDLYDFDTDESLILMEYCRHGDLGRAIVRSNLDAEKAGNTGSRTSEPILWRLFKCLNKSVIGLAYPPIHQPRPGDLRAYGVPITETIPPAGERTFMNFVHFDIDPSNVFVGELDQSVHSEVPLFKLADFGTTMQVDEEFENDAEQLWKARLLGKLGHMAPEQWSPHWDLVTLNPRDDDIQVAGCYGCLTNVYQIATVMFSAIVGKGVPQPPIAKLFQVPVAGPNGDETESRYTLGWELLELENYDSLSLELRELIVDCLSLDPRHRPGPDQLSEVIDQGIRDHPMTDKDRETVKTTYLDGKDWKSKPMPWTPKENIDPNKMDEEEIIEEEEKDPKGKRKAETEKELPASKKPKHTPDP</sequence>
<dbReference type="KEGG" id="tmn:UCRPA7_2045"/>
<dbReference type="AlphaFoldDB" id="R8BT16"/>
<dbReference type="PROSITE" id="PS50011">
    <property type="entry name" value="PROTEIN_KINASE_DOM"/>
    <property type="match status" value="1"/>
</dbReference>